<evidence type="ECO:0000256" key="1">
    <source>
        <dbReference type="ARBA" id="ARBA00001974"/>
    </source>
</evidence>
<dbReference type="Pfam" id="PF01134">
    <property type="entry name" value="GIDA"/>
    <property type="match status" value="1"/>
</dbReference>
<accession>X1DQ65</accession>
<keyword evidence="3" id="KW-0274">FAD</keyword>
<dbReference type="GO" id="GO:0002098">
    <property type="term" value="P:tRNA wobble uridine modification"/>
    <property type="evidence" value="ECO:0007669"/>
    <property type="project" value="TreeGrafter"/>
</dbReference>
<proteinExistence type="predicted"/>
<dbReference type="PANTHER" id="PTHR11806:SF0">
    <property type="entry name" value="PROTEIN MTO1 HOMOLOG, MITOCHONDRIAL"/>
    <property type="match status" value="1"/>
</dbReference>
<dbReference type="Gene3D" id="3.50.50.60">
    <property type="entry name" value="FAD/NAD(P)-binding domain"/>
    <property type="match status" value="1"/>
</dbReference>
<dbReference type="GO" id="GO:0030488">
    <property type="term" value="P:tRNA methylation"/>
    <property type="evidence" value="ECO:0007669"/>
    <property type="project" value="TreeGrafter"/>
</dbReference>
<keyword evidence="2" id="KW-0285">Flavoprotein</keyword>
<dbReference type="SUPFAM" id="SSF51905">
    <property type="entry name" value="FAD/NAD(P)-binding domain"/>
    <property type="match status" value="1"/>
</dbReference>
<dbReference type="InterPro" id="IPR036188">
    <property type="entry name" value="FAD/NAD-bd_sf"/>
</dbReference>
<dbReference type="InterPro" id="IPR002218">
    <property type="entry name" value="MnmG-rel"/>
</dbReference>
<dbReference type="PANTHER" id="PTHR11806">
    <property type="entry name" value="GLUCOSE INHIBITED DIVISION PROTEIN A"/>
    <property type="match status" value="1"/>
</dbReference>
<comment type="caution">
    <text evidence="5">The sequence shown here is derived from an EMBL/GenBank/DDBJ whole genome shotgun (WGS) entry which is preliminary data.</text>
</comment>
<feature type="domain" description="MnmG N-terminal" evidence="4">
    <location>
        <begin position="149"/>
        <end position="312"/>
    </location>
</feature>
<name>X1DQ65_9ZZZZ</name>
<evidence type="ECO:0000256" key="3">
    <source>
        <dbReference type="ARBA" id="ARBA00022827"/>
    </source>
</evidence>
<dbReference type="GO" id="GO:0005829">
    <property type="term" value="C:cytosol"/>
    <property type="evidence" value="ECO:0007669"/>
    <property type="project" value="TreeGrafter"/>
</dbReference>
<dbReference type="InterPro" id="IPR040131">
    <property type="entry name" value="MnmG_N"/>
</dbReference>
<evidence type="ECO:0000256" key="2">
    <source>
        <dbReference type="ARBA" id="ARBA00022630"/>
    </source>
</evidence>
<evidence type="ECO:0000313" key="5">
    <source>
        <dbReference type="EMBL" id="GAH22332.1"/>
    </source>
</evidence>
<organism evidence="5">
    <name type="scientific">marine sediment metagenome</name>
    <dbReference type="NCBI Taxonomy" id="412755"/>
    <lineage>
        <taxon>unclassified sequences</taxon>
        <taxon>metagenomes</taxon>
        <taxon>ecological metagenomes</taxon>
    </lineage>
</organism>
<gene>
    <name evidence="5" type="ORF">S03H2_04783</name>
</gene>
<dbReference type="GO" id="GO:0050660">
    <property type="term" value="F:flavin adenine dinucleotide binding"/>
    <property type="evidence" value="ECO:0007669"/>
    <property type="project" value="InterPro"/>
</dbReference>
<protein>
    <recommendedName>
        <fullName evidence="4">MnmG N-terminal domain-containing protein</fullName>
    </recommendedName>
</protein>
<feature type="non-terminal residue" evidence="5">
    <location>
        <position position="313"/>
    </location>
</feature>
<reference evidence="5" key="1">
    <citation type="journal article" date="2014" name="Front. Microbiol.">
        <title>High frequency of phylogenetically diverse reductive dehalogenase-homologous genes in deep subseafloor sedimentary metagenomes.</title>
        <authorList>
            <person name="Kawai M."/>
            <person name="Futagami T."/>
            <person name="Toyoda A."/>
            <person name="Takaki Y."/>
            <person name="Nishi S."/>
            <person name="Hori S."/>
            <person name="Arai W."/>
            <person name="Tsubouchi T."/>
            <person name="Morono Y."/>
            <person name="Uchiyama I."/>
            <person name="Ito T."/>
            <person name="Fujiyama A."/>
            <person name="Inagaki F."/>
            <person name="Takami H."/>
        </authorList>
    </citation>
    <scope>NUCLEOTIDE SEQUENCE</scope>
    <source>
        <strain evidence="5">Expedition CK06-06</strain>
    </source>
</reference>
<comment type="cofactor">
    <cofactor evidence="1">
        <name>FAD</name>
        <dbReference type="ChEBI" id="CHEBI:57692"/>
    </cofactor>
</comment>
<sequence>MNLDRGDFETENLIVWEKIIRELFPVAIPNNCLWKDIDSIISILNKISSIDNLNHTLFPAGGGHDLTGAKRSSEKGCIEFSTPNSVRIVKPKVWEFNYFPNNAGWAYFRLETAGLKPITPNVNSSFIKEKVTELEPGHYTEKVKQYQYEVIVVGAGHAGCEAALAAARMGAKTLLITSNIDNVALMPCNPSIGGPGKGHVAREIDALGGEMAKNTDKATIHIRMLNTSKGPAMWALRAQIDKRLYTQKMIHVLQIQENLDLKQEMVTKLIVNNRRVERVMVKSGLEFSSPTVILTNGTFLNGKIYIGKTTYSA</sequence>
<dbReference type="EMBL" id="BARU01001934">
    <property type="protein sequence ID" value="GAH22332.1"/>
    <property type="molecule type" value="Genomic_DNA"/>
</dbReference>
<dbReference type="AlphaFoldDB" id="X1DQ65"/>
<evidence type="ECO:0000259" key="4">
    <source>
        <dbReference type="Pfam" id="PF01134"/>
    </source>
</evidence>